<dbReference type="InterPro" id="IPR016169">
    <property type="entry name" value="FAD-bd_PCMH_sub2"/>
</dbReference>
<reference evidence="7" key="1">
    <citation type="journal article" date="2021" name="Nat. Commun.">
        <title>Genetic determinants of endophytism in the Arabidopsis root mycobiome.</title>
        <authorList>
            <person name="Mesny F."/>
            <person name="Miyauchi S."/>
            <person name="Thiergart T."/>
            <person name="Pickel B."/>
            <person name="Atanasova L."/>
            <person name="Karlsson M."/>
            <person name="Huettel B."/>
            <person name="Barry K.W."/>
            <person name="Haridas S."/>
            <person name="Chen C."/>
            <person name="Bauer D."/>
            <person name="Andreopoulos W."/>
            <person name="Pangilinan J."/>
            <person name="LaButti K."/>
            <person name="Riley R."/>
            <person name="Lipzen A."/>
            <person name="Clum A."/>
            <person name="Drula E."/>
            <person name="Henrissat B."/>
            <person name="Kohler A."/>
            <person name="Grigoriev I.V."/>
            <person name="Martin F.M."/>
            <person name="Hacquard S."/>
        </authorList>
    </citation>
    <scope>NUCLEOTIDE SEQUENCE</scope>
    <source>
        <strain evidence="7">MPI-CAGE-AT-0147</strain>
    </source>
</reference>
<gene>
    <name evidence="7" type="ORF">EDB81DRAFT_243444</name>
</gene>
<organism evidence="7 8">
    <name type="scientific">Dactylonectria macrodidyma</name>
    <dbReference type="NCBI Taxonomy" id="307937"/>
    <lineage>
        <taxon>Eukaryota</taxon>
        <taxon>Fungi</taxon>
        <taxon>Dikarya</taxon>
        <taxon>Ascomycota</taxon>
        <taxon>Pezizomycotina</taxon>
        <taxon>Sordariomycetes</taxon>
        <taxon>Hypocreomycetidae</taxon>
        <taxon>Hypocreales</taxon>
        <taxon>Nectriaceae</taxon>
        <taxon>Dactylonectria</taxon>
    </lineage>
</organism>
<dbReference type="InterPro" id="IPR050416">
    <property type="entry name" value="FAD-linked_Oxidoreductase"/>
</dbReference>
<protein>
    <recommendedName>
        <fullName evidence="6">FAD-binding PCMH-type domain-containing protein</fullName>
    </recommendedName>
</protein>
<dbReference type="OrthoDB" id="9983560at2759"/>
<evidence type="ECO:0000313" key="8">
    <source>
        <dbReference type="Proteomes" id="UP000738349"/>
    </source>
</evidence>
<dbReference type="Gene3D" id="3.30.465.10">
    <property type="match status" value="2"/>
</dbReference>
<name>A0A9P9DBI5_9HYPO</name>
<keyword evidence="5" id="KW-0560">Oxidoreductase</keyword>
<dbReference type="Pfam" id="PF01565">
    <property type="entry name" value="FAD_binding_4"/>
    <property type="match status" value="1"/>
</dbReference>
<dbReference type="PANTHER" id="PTHR42973:SF39">
    <property type="entry name" value="FAD-BINDING PCMH-TYPE DOMAIN-CONTAINING PROTEIN"/>
    <property type="match status" value="1"/>
</dbReference>
<sequence length="589" mass="64044">MHLRFQFILSAACAQPFTTAGRLPPKLCKAFPGTSDWPSKSQWNHLNETLGGRLLQPTPPAAVCHTDWPNYDSQACSQVKSNWSVYEYHTENPISVILDQFTNDTCLPDGEFPCSADGYPAYVINVTTTEHVKLGIDFARKHSVRLVVKNTGHDYIGRSIAPGALSLWTHHLNDIEYHGGSFKMGGCDTTIPGNAVTVGAGAQMYDIYTATDEHNQTIVGGGGKSVGIGGYITGGGHSALAPRYGLAADQVLQMELVTPSGEILTVNENQHSDLFWAMRGGGGSTFGVLTSVTMKTHPSPKMLNLALMMLVDPDAPFLYDFIAYTLSLFPSLADAGLSGYAFIMSRIPNPIPSPGAPAEVAGILGMFMLQDTEDTQAMSNLLAPINQTIQARWPGGVQVIPGITPYKSFLAWFDVTYDQRTAGNSSYLVSRLLDKHALQSDRTSLSAAVEKALRTLGGMAALLVSGKGVHDAVPRGGSNAVNPGWRKSYVHSLGSQGFPAFNEPARLEAIDNLKDGFEPMRQLAPDTGAYINEALPFEDDWQHTFWGDNYERLLSIKRAVDPHDVLWCAPCVGNERWNERHDGRLCKID</sequence>
<dbReference type="SUPFAM" id="SSF56176">
    <property type="entry name" value="FAD-binding/transporter-associated domain-like"/>
    <property type="match status" value="1"/>
</dbReference>
<dbReference type="GO" id="GO:0016491">
    <property type="term" value="F:oxidoreductase activity"/>
    <property type="evidence" value="ECO:0007669"/>
    <property type="project" value="UniProtKB-KW"/>
</dbReference>
<evidence type="ECO:0000313" key="7">
    <source>
        <dbReference type="EMBL" id="KAH7117375.1"/>
    </source>
</evidence>
<evidence type="ECO:0000256" key="2">
    <source>
        <dbReference type="ARBA" id="ARBA00005466"/>
    </source>
</evidence>
<evidence type="ECO:0000256" key="5">
    <source>
        <dbReference type="ARBA" id="ARBA00023002"/>
    </source>
</evidence>
<dbReference type="InterPro" id="IPR006094">
    <property type="entry name" value="Oxid_FAD_bind_N"/>
</dbReference>
<comment type="caution">
    <text evidence="7">The sequence shown here is derived from an EMBL/GenBank/DDBJ whole genome shotgun (WGS) entry which is preliminary data.</text>
</comment>
<comment type="similarity">
    <text evidence="2">Belongs to the oxygen-dependent FAD-linked oxidoreductase family.</text>
</comment>
<dbReference type="InterPro" id="IPR016166">
    <property type="entry name" value="FAD-bd_PCMH"/>
</dbReference>
<dbReference type="GO" id="GO:0071949">
    <property type="term" value="F:FAD binding"/>
    <property type="evidence" value="ECO:0007669"/>
    <property type="project" value="InterPro"/>
</dbReference>
<feature type="domain" description="FAD-binding PCMH-type" evidence="6">
    <location>
        <begin position="116"/>
        <end position="299"/>
    </location>
</feature>
<keyword evidence="8" id="KW-1185">Reference proteome</keyword>
<dbReference type="AlphaFoldDB" id="A0A9P9DBI5"/>
<accession>A0A9P9DBI5</accession>
<keyword evidence="3" id="KW-0285">Flavoprotein</keyword>
<dbReference type="Proteomes" id="UP000738349">
    <property type="component" value="Unassembled WGS sequence"/>
</dbReference>
<proteinExistence type="inferred from homology"/>
<evidence type="ECO:0000259" key="6">
    <source>
        <dbReference type="PROSITE" id="PS51387"/>
    </source>
</evidence>
<dbReference type="EMBL" id="JAGMUV010000028">
    <property type="protein sequence ID" value="KAH7117375.1"/>
    <property type="molecule type" value="Genomic_DNA"/>
</dbReference>
<keyword evidence="4" id="KW-0274">FAD</keyword>
<dbReference type="PANTHER" id="PTHR42973">
    <property type="entry name" value="BINDING OXIDOREDUCTASE, PUTATIVE (AFU_ORTHOLOGUE AFUA_1G17690)-RELATED"/>
    <property type="match status" value="1"/>
</dbReference>
<dbReference type="Pfam" id="PF08031">
    <property type="entry name" value="BBE"/>
    <property type="match status" value="1"/>
</dbReference>
<evidence type="ECO:0000256" key="1">
    <source>
        <dbReference type="ARBA" id="ARBA00001974"/>
    </source>
</evidence>
<evidence type="ECO:0000256" key="3">
    <source>
        <dbReference type="ARBA" id="ARBA00022630"/>
    </source>
</evidence>
<comment type="cofactor">
    <cofactor evidence="1">
        <name>FAD</name>
        <dbReference type="ChEBI" id="CHEBI:57692"/>
    </cofactor>
</comment>
<dbReference type="InterPro" id="IPR012951">
    <property type="entry name" value="BBE"/>
</dbReference>
<evidence type="ECO:0000256" key="4">
    <source>
        <dbReference type="ARBA" id="ARBA00022827"/>
    </source>
</evidence>
<dbReference type="InterPro" id="IPR036318">
    <property type="entry name" value="FAD-bd_PCMH-like_sf"/>
</dbReference>
<dbReference type="PROSITE" id="PS51387">
    <property type="entry name" value="FAD_PCMH"/>
    <property type="match status" value="1"/>
</dbReference>